<keyword evidence="9" id="KW-0414">Isoprene biosynthesis</keyword>
<evidence type="ECO:0000256" key="9">
    <source>
        <dbReference type="HAMAP-Rule" id="MF_00061"/>
    </source>
</evidence>
<dbReference type="NCBIfam" id="TIGR00154">
    <property type="entry name" value="ispE"/>
    <property type="match status" value="1"/>
</dbReference>
<evidence type="ECO:0000313" key="13">
    <source>
        <dbReference type="Proteomes" id="UP000264006"/>
    </source>
</evidence>
<evidence type="ECO:0000256" key="6">
    <source>
        <dbReference type="ARBA" id="ARBA00022777"/>
    </source>
</evidence>
<dbReference type="InterPro" id="IPR020568">
    <property type="entry name" value="Ribosomal_Su5_D2-typ_SF"/>
</dbReference>
<keyword evidence="7 9" id="KW-0067">ATP-binding</keyword>
<dbReference type="UniPathway" id="UPA00056">
    <property type="reaction ID" value="UER00094"/>
</dbReference>
<dbReference type="GO" id="GO:0016114">
    <property type="term" value="P:terpenoid biosynthetic process"/>
    <property type="evidence" value="ECO:0007669"/>
    <property type="project" value="UniProtKB-UniRule"/>
</dbReference>
<evidence type="ECO:0000259" key="10">
    <source>
        <dbReference type="Pfam" id="PF00288"/>
    </source>
</evidence>
<dbReference type="AlphaFoldDB" id="A0A346Y2D6"/>
<evidence type="ECO:0000313" key="12">
    <source>
        <dbReference type="EMBL" id="AXV08633.1"/>
    </source>
</evidence>
<evidence type="ECO:0000256" key="4">
    <source>
        <dbReference type="ARBA" id="ARBA00022679"/>
    </source>
</evidence>
<dbReference type="HAMAP" id="MF_00061">
    <property type="entry name" value="IspE"/>
    <property type="match status" value="1"/>
</dbReference>
<evidence type="ECO:0000256" key="1">
    <source>
        <dbReference type="ARBA" id="ARBA00009684"/>
    </source>
</evidence>
<keyword evidence="13" id="KW-1185">Reference proteome</keyword>
<dbReference type="Gene3D" id="3.30.70.890">
    <property type="entry name" value="GHMP kinase, C-terminal domain"/>
    <property type="match status" value="1"/>
</dbReference>
<dbReference type="PANTHER" id="PTHR43527:SF2">
    <property type="entry name" value="4-DIPHOSPHOCYTIDYL-2-C-METHYL-D-ERYTHRITOL KINASE, CHLOROPLASTIC"/>
    <property type="match status" value="1"/>
</dbReference>
<sequence>MSSAPCTNVRVPAKVNLFLAVRGIRDDGYHELVTIFQSVAITDQLTLRIEGRSELLNHPAGGRRTELSLAHDAGSGVPTGPDNLIVRAAQLLADARGIRMELVHEHDPVVGVRTRLELAKRIPVAGGMAGGSADAAAALVGLNELWDLGIPRSELRDMAAELGADVPFTVMGGTALATGTGTGFARVLCRGAFHWVVCAAEEELSTPAVYKAWDDYCSPSEVEPDAVLAAVAGGDPEALGAALHNDLQPAAEVLLPRLAADRKALLDAGALGAVVSGSGPTIVGLAADAQEAQRIARRVAGRFPRVLITTSPSGGPVVQRC</sequence>
<dbReference type="SUPFAM" id="SSF55060">
    <property type="entry name" value="GHMP Kinase, C-terminal domain"/>
    <property type="match status" value="1"/>
</dbReference>
<dbReference type="PIRSF" id="PIRSF010376">
    <property type="entry name" value="IspE"/>
    <property type="match status" value="1"/>
</dbReference>
<keyword evidence="4 9" id="KW-0808">Transferase</keyword>
<dbReference type="SUPFAM" id="SSF54211">
    <property type="entry name" value="Ribosomal protein S5 domain 2-like"/>
    <property type="match status" value="1"/>
</dbReference>
<dbReference type="InterPro" id="IPR004424">
    <property type="entry name" value="IspE"/>
</dbReference>
<dbReference type="GO" id="GO:0019288">
    <property type="term" value="P:isopentenyl diphosphate biosynthetic process, methylerythritol 4-phosphate pathway"/>
    <property type="evidence" value="ECO:0007669"/>
    <property type="project" value="UniProtKB-UniRule"/>
</dbReference>
<dbReference type="NCBIfam" id="NF002870">
    <property type="entry name" value="PRK03188.1"/>
    <property type="match status" value="1"/>
</dbReference>
<dbReference type="PANTHER" id="PTHR43527">
    <property type="entry name" value="4-DIPHOSPHOCYTIDYL-2-C-METHYL-D-ERYTHRITOL KINASE, CHLOROPLASTIC"/>
    <property type="match status" value="1"/>
</dbReference>
<gene>
    <name evidence="9" type="primary">ispE</name>
    <name evidence="12" type="ORF">DVS28_a3963</name>
</gene>
<evidence type="ECO:0000256" key="5">
    <source>
        <dbReference type="ARBA" id="ARBA00022741"/>
    </source>
</evidence>
<dbReference type="Proteomes" id="UP000264006">
    <property type="component" value="Chromosome"/>
</dbReference>
<keyword evidence="6 9" id="KW-0418">Kinase</keyword>
<dbReference type="InterPro" id="IPR014721">
    <property type="entry name" value="Ribsml_uS5_D2-typ_fold_subgr"/>
</dbReference>
<dbReference type="InterPro" id="IPR036554">
    <property type="entry name" value="GHMP_kinase_C_sf"/>
</dbReference>
<dbReference type="EMBL" id="CP031165">
    <property type="protein sequence ID" value="AXV08633.1"/>
    <property type="molecule type" value="Genomic_DNA"/>
</dbReference>
<name>A0A346Y2D6_9ACTN</name>
<proteinExistence type="inferred from homology"/>
<comment type="similarity">
    <text evidence="1 9">Belongs to the GHMP kinase family. IspE subfamily.</text>
</comment>
<organism evidence="12 13">
    <name type="scientific">Euzebya pacifica</name>
    <dbReference type="NCBI Taxonomy" id="1608957"/>
    <lineage>
        <taxon>Bacteria</taxon>
        <taxon>Bacillati</taxon>
        <taxon>Actinomycetota</taxon>
        <taxon>Nitriliruptoria</taxon>
        <taxon>Euzebyales</taxon>
    </lineage>
</organism>
<dbReference type="Pfam" id="PF00288">
    <property type="entry name" value="GHMP_kinases_N"/>
    <property type="match status" value="1"/>
</dbReference>
<dbReference type="GO" id="GO:0050515">
    <property type="term" value="F:4-(cytidine 5'-diphospho)-2-C-methyl-D-erythritol kinase activity"/>
    <property type="evidence" value="ECO:0007669"/>
    <property type="project" value="UniProtKB-UniRule"/>
</dbReference>
<feature type="active site" evidence="9">
    <location>
        <position position="14"/>
    </location>
</feature>
<dbReference type="EC" id="2.7.1.148" evidence="2 9"/>
<evidence type="ECO:0000256" key="7">
    <source>
        <dbReference type="ARBA" id="ARBA00022840"/>
    </source>
</evidence>
<dbReference type="KEGG" id="euz:DVS28_a3963"/>
<feature type="domain" description="GHMP kinase N-terminal" evidence="10">
    <location>
        <begin position="83"/>
        <end position="173"/>
    </location>
</feature>
<comment type="pathway">
    <text evidence="9">Isoprenoid biosynthesis; isopentenyl diphosphate biosynthesis via DXP pathway; isopentenyl diphosphate from 1-deoxy-D-xylulose 5-phosphate: step 3/6.</text>
</comment>
<feature type="domain" description="GHMP kinase C-terminal" evidence="11">
    <location>
        <begin position="229"/>
        <end position="303"/>
    </location>
</feature>
<dbReference type="InterPro" id="IPR006204">
    <property type="entry name" value="GHMP_kinase_N_dom"/>
</dbReference>
<feature type="binding site" evidence="9">
    <location>
        <begin position="123"/>
        <end position="133"/>
    </location>
    <ligand>
        <name>ATP</name>
        <dbReference type="ChEBI" id="CHEBI:30616"/>
    </ligand>
</feature>
<reference evidence="12 13" key="1">
    <citation type="submission" date="2018-09" db="EMBL/GenBank/DDBJ databases">
        <title>Complete genome sequence of Euzebya sp. DY32-46 isolated from seawater of Pacific Ocean.</title>
        <authorList>
            <person name="Xu L."/>
            <person name="Wu Y.-H."/>
            <person name="Xu X.-W."/>
        </authorList>
    </citation>
    <scope>NUCLEOTIDE SEQUENCE [LARGE SCALE GENOMIC DNA]</scope>
    <source>
        <strain evidence="12 13">DY32-46</strain>
    </source>
</reference>
<accession>A0A346Y2D6</accession>
<dbReference type="Pfam" id="PF08544">
    <property type="entry name" value="GHMP_kinases_C"/>
    <property type="match status" value="1"/>
</dbReference>
<comment type="function">
    <text evidence="9">Catalyzes the phosphorylation of the position 2 hydroxy group of 4-diphosphocytidyl-2C-methyl-D-erythritol.</text>
</comment>
<evidence type="ECO:0000259" key="11">
    <source>
        <dbReference type="Pfam" id="PF08544"/>
    </source>
</evidence>
<dbReference type="GO" id="GO:0005524">
    <property type="term" value="F:ATP binding"/>
    <property type="evidence" value="ECO:0007669"/>
    <property type="project" value="UniProtKB-UniRule"/>
</dbReference>
<dbReference type="InterPro" id="IPR013750">
    <property type="entry name" value="GHMP_kinase_C_dom"/>
</dbReference>
<dbReference type="Gene3D" id="3.30.230.10">
    <property type="match status" value="1"/>
</dbReference>
<comment type="catalytic activity">
    <reaction evidence="9">
        <text>4-CDP-2-C-methyl-D-erythritol + ATP = 4-CDP-2-C-methyl-D-erythritol 2-phosphate + ADP + H(+)</text>
        <dbReference type="Rhea" id="RHEA:18437"/>
        <dbReference type="ChEBI" id="CHEBI:15378"/>
        <dbReference type="ChEBI" id="CHEBI:30616"/>
        <dbReference type="ChEBI" id="CHEBI:57823"/>
        <dbReference type="ChEBI" id="CHEBI:57919"/>
        <dbReference type="ChEBI" id="CHEBI:456216"/>
        <dbReference type="EC" id="2.7.1.148"/>
    </reaction>
</comment>
<evidence type="ECO:0000256" key="3">
    <source>
        <dbReference type="ARBA" id="ARBA00017473"/>
    </source>
</evidence>
<evidence type="ECO:0000256" key="8">
    <source>
        <dbReference type="ARBA" id="ARBA00032554"/>
    </source>
</evidence>
<keyword evidence="5 9" id="KW-0547">Nucleotide-binding</keyword>
<feature type="active site" evidence="9">
    <location>
        <position position="165"/>
    </location>
</feature>
<evidence type="ECO:0000256" key="2">
    <source>
        <dbReference type="ARBA" id="ARBA00012052"/>
    </source>
</evidence>
<protein>
    <recommendedName>
        <fullName evidence="3 9">4-diphosphocytidyl-2-C-methyl-D-erythritol kinase</fullName>
        <shortName evidence="9">CMK</shortName>
        <ecNumber evidence="2 9">2.7.1.148</ecNumber>
    </recommendedName>
    <alternativeName>
        <fullName evidence="8 9">4-(cytidine-5'-diphospho)-2-C-methyl-D-erythritol kinase</fullName>
    </alternativeName>
</protein>